<keyword evidence="5 8" id="KW-1133">Transmembrane helix</keyword>
<evidence type="ECO:0000256" key="8">
    <source>
        <dbReference type="SAM" id="Phobius"/>
    </source>
</evidence>
<feature type="domain" description="Bacterial sugar transferase" evidence="9">
    <location>
        <begin position="286"/>
        <end position="474"/>
    </location>
</feature>
<evidence type="ECO:0000256" key="3">
    <source>
        <dbReference type="ARBA" id="ARBA00022679"/>
    </source>
</evidence>
<keyword evidence="6 8" id="KW-0472">Membrane</keyword>
<sequence length="480" mass="51881">MNAQTPRSLPSPLAALPAVDEEGPGQMRNLQPTGAAAKTYPHSLLGAARPRMLAGHRRIGLAVFGFELILVGFGAGALAETRTADTSVWTWAAVWVALRLIVGGAQYARTLRSACIVPVITGVGVVVIGFAAEHFLSPARLIGEVMAVAFVLTGISLMTRVAVLVFYRPRTVRLVCDAADAPPADTHRVHHIALTPRITDDPAALTSAVLQAVDAFDAVAVDLCEGLDRDTTDQLMWALRHHQVSLRVPLSVTTVRAQNLKPELTAGDASLVCMTSAPPLRLRVTKRLFDILGSAALIIVLSPVLITVALLVKRDSPGPVIFRQTRIGVEGEEFQILKFRTMVADADAQLARLLKEQNRGDTPLFKIDSDPRITRTGGVLRRFSLDELPQLFNVLGGSMSLVGPRPQRAEEVALYTPTAVQRLGVKPGMTGLWQVSGRSNLPWERAQQLDVYYANNWTLGLDLAILVRTIRAVLAREGAV</sequence>
<comment type="subcellular location">
    <subcellularLocation>
        <location evidence="1">Membrane</location>
        <topology evidence="1">Multi-pass membrane protein</topology>
    </subcellularLocation>
</comment>
<dbReference type="InterPro" id="IPR003362">
    <property type="entry name" value="Bact_transf"/>
</dbReference>
<evidence type="ECO:0000256" key="5">
    <source>
        <dbReference type="ARBA" id="ARBA00022989"/>
    </source>
</evidence>
<dbReference type="PANTHER" id="PTHR30576:SF10">
    <property type="entry name" value="SLL5057 PROTEIN"/>
    <property type="match status" value="1"/>
</dbReference>
<evidence type="ECO:0000256" key="4">
    <source>
        <dbReference type="ARBA" id="ARBA00022692"/>
    </source>
</evidence>
<evidence type="ECO:0000256" key="7">
    <source>
        <dbReference type="SAM" id="MobiDB-lite"/>
    </source>
</evidence>
<feature type="transmembrane region" description="Helical" evidence="8">
    <location>
        <begin position="291"/>
        <end position="312"/>
    </location>
</feature>
<feature type="transmembrane region" description="Helical" evidence="8">
    <location>
        <begin position="59"/>
        <end position="77"/>
    </location>
</feature>
<dbReference type="NCBIfam" id="TIGR03025">
    <property type="entry name" value="EPS_sugtrans"/>
    <property type="match status" value="1"/>
</dbReference>
<evidence type="ECO:0000259" key="9">
    <source>
        <dbReference type="Pfam" id="PF02397"/>
    </source>
</evidence>
<feature type="transmembrane region" description="Helical" evidence="8">
    <location>
        <begin position="89"/>
        <end position="108"/>
    </location>
</feature>
<evidence type="ECO:0000256" key="6">
    <source>
        <dbReference type="ARBA" id="ARBA00023136"/>
    </source>
</evidence>
<feature type="transmembrane region" description="Helical" evidence="8">
    <location>
        <begin position="142"/>
        <end position="167"/>
    </location>
</feature>
<evidence type="ECO:0000313" key="11">
    <source>
        <dbReference type="Proteomes" id="UP000501518"/>
    </source>
</evidence>
<dbReference type="PANTHER" id="PTHR30576">
    <property type="entry name" value="COLANIC BIOSYNTHESIS UDP-GLUCOSE LIPID CARRIER TRANSFERASE"/>
    <property type="match status" value="1"/>
</dbReference>
<comment type="similarity">
    <text evidence="2">Belongs to the bacterial sugar transferase family.</text>
</comment>
<proteinExistence type="inferred from homology"/>
<gene>
    <name evidence="10" type="ORF">EW640_01335</name>
</gene>
<feature type="region of interest" description="Disordered" evidence="7">
    <location>
        <begin position="1"/>
        <end position="25"/>
    </location>
</feature>
<dbReference type="AlphaFoldDB" id="A0A6G8KTH1"/>
<accession>A0A6G8KTH1</accession>
<feature type="transmembrane region" description="Helical" evidence="8">
    <location>
        <begin position="115"/>
        <end position="136"/>
    </location>
</feature>
<dbReference type="GO" id="GO:0016780">
    <property type="term" value="F:phosphotransferase activity, for other substituted phosphate groups"/>
    <property type="evidence" value="ECO:0007669"/>
    <property type="project" value="TreeGrafter"/>
</dbReference>
<evidence type="ECO:0000256" key="2">
    <source>
        <dbReference type="ARBA" id="ARBA00006464"/>
    </source>
</evidence>
<keyword evidence="4 8" id="KW-0812">Transmembrane</keyword>
<keyword evidence="3 10" id="KW-0808">Transferase</keyword>
<dbReference type="KEGG" id="blut:EW640_01335"/>
<feature type="compositionally biased region" description="Low complexity" evidence="7">
    <location>
        <begin position="8"/>
        <end position="18"/>
    </location>
</feature>
<dbReference type="Pfam" id="PF02397">
    <property type="entry name" value="Bac_transf"/>
    <property type="match status" value="1"/>
</dbReference>
<dbReference type="EMBL" id="CP035810">
    <property type="protein sequence ID" value="QIN28078.1"/>
    <property type="molecule type" value="Genomic_DNA"/>
</dbReference>
<dbReference type="InterPro" id="IPR017475">
    <property type="entry name" value="EPS_sugar_tfrase"/>
</dbReference>
<organism evidence="10 11">
    <name type="scientific">Brevibacterium luteolum</name>
    <dbReference type="NCBI Taxonomy" id="199591"/>
    <lineage>
        <taxon>Bacteria</taxon>
        <taxon>Bacillati</taxon>
        <taxon>Actinomycetota</taxon>
        <taxon>Actinomycetes</taxon>
        <taxon>Micrococcales</taxon>
        <taxon>Brevibacteriaceae</taxon>
        <taxon>Brevibacterium</taxon>
    </lineage>
</organism>
<protein>
    <submittedName>
        <fullName evidence="10">Exopolysaccharide biosynthesis polyprenyl glycosylphosphotransferase</fullName>
    </submittedName>
</protein>
<dbReference type="Proteomes" id="UP000501518">
    <property type="component" value="Chromosome"/>
</dbReference>
<dbReference type="GO" id="GO:0016020">
    <property type="term" value="C:membrane"/>
    <property type="evidence" value="ECO:0007669"/>
    <property type="project" value="UniProtKB-SubCell"/>
</dbReference>
<evidence type="ECO:0000313" key="10">
    <source>
        <dbReference type="EMBL" id="QIN28078.1"/>
    </source>
</evidence>
<name>A0A6G8KTH1_9MICO</name>
<reference evidence="10 11" key="1">
    <citation type="submission" date="2019-02" db="EMBL/GenBank/DDBJ databases">
        <title>Complete Genome Sequence and Methylome Analysis of Brevibacterium luteolum NEB1784.</title>
        <authorList>
            <person name="Fomenkov A."/>
            <person name="Roberts R.J."/>
        </authorList>
    </citation>
    <scope>NUCLEOTIDE SEQUENCE [LARGE SCALE GENOMIC DNA]</scope>
    <source>
        <strain evidence="10 11">NEB1784</strain>
    </source>
</reference>
<evidence type="ECO:0000256" key="1">
    <source>
        <dbReference type="ARBA" id="ARBA00004141"/>
    </source>
</evidence>